<dbReference type="EMBL" id="JBHTKK010000023">
    <property type="protein sequence ID" value="MFD1067478.1"/>
    <property type="molecule type" value="Genomic_DNA"/>
</dbReference>
<accession>A0ABW3NJW7</accession>
<gene>
    <name evidence="1" type="ORF">ACFQ19_15840</name>
</gene>
<evidence type="ECO:0000313" key="1">
    <source>
        <dbReference type="EMBL" id="MFD1067478.1"/>
    </source>
</evidence>
<dbReference type="Proteomes" id="UP001597041">
    <property type="component" value="Unassembled WGS sequence"/>
</dbReference>
<evidence type="ECO:0000313" key="2">
    <source>
        <dbReference type="Proteomes" id="UP001597041"/>
    </source>
</evidence>
<proteinExistence type="predicted"/>
<protein>
    <submittedName>
        <fullName evidence="1">Uncharacterized protein</fullName>
    </submittedName>
</protein>
<reference evidence="2" key="1">
    <citation type="journal article" date="2019" name="Int. J. Syst. Evol. Microbiol.">
        <title>The Global Catalogue of Microorganisms (GCM) 10K type strain sequencing project: providing services to taxonomists for standard genome sequencing and annotation.</title>
        <authorList>
            <consortium name="The Broad Institute Genomics Platform"/>
            <consortium name="The Broad Institute Genome Sequencing Center for Infectious Disease"/>
            <person name="Wu L."/>
            <person name="Ma J."/>
        </authorList>
    </citation>
    <scope>NUCLEOTIDE SEQUENCE [LARGE SCALE GENOMIC DNA]</scope>
    <source>
        <strain evidence="2">CCUG 56608</strain>
    </source>
</reference>
<name>A0ABW3NJW7_9BACI</name>
<sequence length="50" mass="5711">MVASKYVKKQMHTLMPHAYDEKVVHLPNSIPCMEGYPLDTASMKRGETFV</sequence>
<keyword evidence="2" id="KW-1185">Reference proteome</keyword>
<comment type="caution">
    <text evidence="1">The sequence shown here is derived from an EMBL/GenBank/DDBJ whole genome shotgun (WGS) entry which is preliminary data.</text>
</comment>
<organism evidence="1 2">
    <name type="scientific">Oceanobacillus locisalsi</name>
    <dbReference type="NCBI Taxonomy" id="546107"/>
    <lineage>
        <taxon>Bacteria</taxon>
        <taxon>Bacillati</taxon>
        <taxon>Bacillota</taxon>
        <taxon>Bacilli</taxon>
        <taxon>Bacillales</taxon>
        <taxon>Bacillaceae</taxon>
        <taxon>Oceanobacillus</taxon>
    </lineage>
</organism>